<evidence type="ECO:0000313" key="7">
    <source>
        <dbReference type="EMBL" id="RUT10214.1"/>
    </source>
</evidence>
<name>A0A3S1CVR5_9CYAN</name>
<dbReference type="PANTHER" id="PTHR32347">
    <property type="entry name" value="EFFLUX SYSTEM COMPONENT YKNX-RELATED"/>
    <property type="match status" value="1"/>
</dbReference>
<protein>
    <recommendedName>
        <fullName evidence="9">RND transporter</fullName>
    </recommendedName>
</protein>
<evidence type="ECO:0000256" key="1">
    <source>
        <dbReference type="ARBA" id="ARBA00004196"/>
    </source>
</evidence>
<dbReference type="InterPro" id="IPR058627">
    <property type="entry name" value="MdtA-like_C"/>
</dbReference>
<dbReference type="Gene3D" id="2.40.420.20">
    <property type="match status" value="1"/>
</dbReference>
<evidence type="ECO:0000313" key="8">
    <source>
        <dbReference type="Proteomes" id="UP000271624"/>
    </source>
</evidence>
<comment type="caution">
    <text evidence="7">The sequence shown here is derived from an EMBL/GenBank/DDBJ whole genome shotgun (WGS) entry which is preliminary data.</text>
</comment>
<feature type="compositionally biased region" description="Low complexity" evidence="4">
    <location>
        <begin position="321"/>
        <end position="337"/>
    </location>
</feature>
<gene>
    <name evidence="7" type="ORF">DSM106972_007090</name>
</gene>
<feature type="region of interest" description="Disordered" evidence="4">
    <location>
        <begin position="417"/>
        <end position="444"/>
    </location>
</feature>
<dbReference type="Gene3D" id="2.40.50.100">
    <property type="match status" value="1"/>
</dbReference>
<dbReference type="GO" id="GO:0030313">
    <property type="term" value="C:cell envelope"/>
    <property type="evidence" value="ECO:0007669"/>
    <property type="project" value="UniProtKB-SubCell"/>
</dbReference>
<feature type="coiled-coil region" evidence="3">
    <location>
        <begin position="74"/>
        <end position="144"/>
    </location>
</feature>
<proteinExistence type="predicted"/>
<feature type="domain" description="CzcB-like barrel-sandwich hybrid" evidence="6">
    <location>
        <begin position="34"/>
        <end position="271"/>
    </location>
</feature>
<feature type="compositionally biased region" description="Polar residues" evidence="4">
    <location>
        <begin position="426"/>
        <end position="436"/>
    </location>
</feature>
<dbReference type="PANTHER" id="PTHR32347:SF14">
    <property type="entry name" value="EFFLUX SYSTEM COMPONENT YKNX-RELATED"/>
    <property type="match status" value="1"/>
</dbReference>
<comment type="subcellular location">
    <subcellularLocation>
        <location evidence="1">Cell envelope</location>
    </subcellularLocation>
</comment>
<dbReference type="Pfam" id="PF25973">
    <property type="entry name" value="BSH_CzcB"/>
    <property type="match status" value="1"/>
</dbReference>
<dbReference type="Gene3D" id="2.40.30.170">
    <property type="match status" value="1"/>
</dbReference>
<accession>A0A3S1CVR5</accession>
<evidence type="ECO:0000256" key="3">
    <source>
        <dbReference type="SAM" id="Coils"/>
    </source>
</evidence>
<feature type="region of interest" description="Disordered" evidence="4">
    <location>
        <begin position="312"/>
        <end position="341"/>
    </location>
</feature>
<evidence type="ECO:0008006" key="9">
    <source>
        <dbReference type="Google" id="ProtNLM"/>
    </source>
</evidence>
<dbReference type="AlphaFoldDB" id="A0A3S1CVR5"/>
<evidence type="ECO:0000259" key="6">
    <source>
        <dbReference type="Pfam" id="PF25973"/>
    </source>
</evidence>
<keyword evidence="2 3" id="KW-0175">Coiled coil</keyword>
<organism evidence="7 8">
    <name type="scientific">Dulcicalothrix desertica PCC 7102</name>
    <dbReference type="NCBI Taxonomy" id="232991"/>
    <lineage>
        <taxon>Bacteria</taxon>
        <taxon>Bacillati</taxon>
        <taxon>Cyanobacteriota</taxon>
        <taxon>Cyanophyceae</taxon>
        <taxon>Nostocales</taxon>
        <taxon>Calotrichaceae</taxon>
        <taxon>Dulcicalothrix</taxon>
    </lineage>
</organism>
<evidence type="ECO:0000259" key="5">
    <source>
        <dbReference type="Pfam" id="PF25967"/>
    </source>
</evidence>
<keyword evidence="8" id="KW-1185">Reference proteome</keyword>
<dbReference type="Proteomes" id="UP000271624">
    <property type="component" value="Unassembled WGS sequence"/>
</dbReference>
<evidence type="ECO:0000256" key="4">
    <source>
        <dbReference type="SAM" id="MobiDB-lite"/>
    </source>
</evidence>
<feature type="domain" description="Multidrug resistance protein MdtA-like C-terminal permuted SH3" evidence="5">
    <location>
        <begin position="370"/>
        <end position="426"/>
    </location>
</feature>
<dbReference type="Pfam" id="PF25967">
    <property type="entry name" value="RND-MFP_C"/>
    <property type="match status" value="1"/>
</dbReference>
<reference evidence="7" key="1">
    <citation type="submission" date="2018-12" db="EMBL/GenBank/DDBJ databases">
        <authorList>
            <person name="Will S."/>
            <person name="Neumann-Schaal M."/>
            <person name="Henke P."/>
        </authorList>
    </citation>
    <scope>NUCLEOTIDE SEQUENCE</scope>
    <source>
        <strain evidence="7">PCC 7102</strain>
    </source>
</reference>
<sequence>MAPVVTVERGNIETTINESGILELRGQQTLKSPSEGAVEQVLVKLGDRVKAKQPLIILRNPERQTILANQQLLIQKQQLTLANNRQKVAEAQKKLEVAKKENNTNKQLQIQKQRLTLKGNRQKVIEVEEELKDEERKFQELEALDKKGFIPKNELRTQDEQLRRAKSAVRAAQLTVNSDTFELQNLQIELQNTQQQMQSKIMEAESALREAQLAVNTETRELERLQLELQKIQQQLQNNVLSAPIDGEVLDIKIKDGEGVQLRTNMLTIGDPTQELVSLQLSTLNAAKVRVNQLASISIIGPNPQSFEGRVQSLSPVATASSGSENQNNQQSGQPGQATVSAKVRLNKPSRKLILGSQVNVEIVLQQRQNVVVLNTEAIQRSEEKLYVLVQDKQGKTHKKNITLGIEGLTEVEVTSGLQPGEQVVLPTTDSNSPQDKSQESDSE</sequence>
<dbReference type="EMBL" id="RSCL01000001">
    <property type="protein sequence ID" value="RUT10214.1"/>
    <property type="molecule type" value="Genomic_DNA"/>
</dbReference>
<dbReference type="InterPro" id="IPR058647">
    <property type="entry name" value="BSH_CzcB-like"/>
</dbReference>
<dbReference type="InterPro" id="IPR050465">
    <property type="entry name" value="UPF0194_transport"/>
</dbReference>
<evidence type="ECO:0000256" key="2">
    <source>
        <dbReference type="ARBA" id="ARBA00023054"/>
    </source>
</evidence>
<feature type="coiled-coil region" evidence="3">
    <location>
        <begin position="176"/>
        <end position="242"/>
    </location>
</feature>
<reference evidence="7" key="2">
    <citation type="journal article" date="2019" name="Genome Biol. Evol.">
        <title>Day and night: Metabolic profiles and evolutionary relationships of six axenic non-marine cyanobacteria.</title>
        <authorList>
            <person name="Will S.E."/>
            <person name="Henke P."/>
            <person name="Boedeker C."/>
            <person name="Huang S."/>
            <person name="Brinkmann H."/>
            <person name="Rohde M."/>
            <person name="Jarek M."/>
            <person name="Friedl T."/>
            <person name="Seufert S."/>
            <person name="Schumacher M."/>
            <person name="Overmann J."/>
            <person name="Neumann-Schaal M."/>
            <person name="Petersen J."/>
        </authorList>
    </citation>
    <scope>NUCLEOTIDE SEQUENCE [LARGE SCALE GENOMIC DNA]</scope>
    <source>
        <strain evidence="7">PCC 7102</strain>
    </source>
</reference>